<dbReference type="SUPFAM" id="SSF56024">
    <property type="entry name" value="Phospholipase D/nuclease"/>
    <property type="match status" value="1"/>
</dbReference>
<dbReference type="GO" id="GO:0016020">
    <property type="term" value="C:membrane"/>
    <property type="evidence" value="ECO:0007669"/>
    <property type="project" value="TreeGrafter"/>
</dbReference>
<dbReference type="EC" id="2.7.8.-" evidence="2"/>
<evidence type="ECO:0000313" key="3">
    <source>
        <dbReference type="Proteomes" id="UP000254545"/>
    </source>
</evidence>
<dbReference type="SMART" id="SM00155">
    <property type="entry name" value="PLDc"/>
    <property type="match status" value="1"/>
</dbReference>
<protein>
    <submittedName>
        <fullName evidence="2">Cardiolipin synthetase</fullName>
        <ecNumber evidence="2">2.7.8.-</ecNumber>
    </submittedName>
</protein>
<evidence type="ECO:0000259" key="1">
    <source>
        <dbReference type="PROSITE" id="PS50035"/>
    </source>
</evidence>
<proteinExistence type="predicted"/>
<keyword evidence="2" id="KW-0808">Transferase</keyword>
<dbReference type="GO" id="GO:0032049">
    <property type="term" value="P:cardiolipin biosynthetic process"/>
    <property type="evidence" value="ECO:0007669"/>
    <property type="project" value="UniProtKB-ARBA"/>
</dbReference>
<reference evidence="2 3" key="1">
    <citation type="submission" date="2018-06" db="EMBL/GenBank/DDBJ databases">
        <authorList>
            <consortium name="Pathogen Informatics"/>
            <person name="Doyle S."/>
        </authorList>
    </citation>
    <scope>NUCLEOTIDE SEQUENCE [LARGE SCALE GENOMIC DNA]</scope>
    <source>
        <strain evidence="2 3">NCTC9177</strain>
    </source>
</reference>
<dbReference type="EMBL" id="UGKR01000003">
    <property type="protein sequence ID" value="STS89328.1"/>
    <property type="molecule type" value="Genomic_DNA"/>
</dbReference>
<name>A0A7H4MG78_KLEVA</name>
<dbReference type="Proteomes" id="UP000254545">
    <property type="component" value="Unassembled WGS sequence"/>
</dbReference>
<feature type="domain" description="PLD phosphodiesterase" evidence="1">
    <location>
        <begin position="62"/>
        <end position="89"/>
    </location>
</feature>
<organism evidence="2 3">
    <name type="scientific">Klebsiella variicola</name>
    <dbReference type="NCBI Taxonomy" id="244366"/>
    <lineage>
        <taxon>Bacteria</taxon>
        <taxon>Pseudomonadati</taxon>
        <taxon>Pseudomonadota</taxon>
        <taxon>Gammaproteobacteria</taxon>
        <taxon>Enterobacterales</taxon>
        <taxon>Enterobacteriaceae</taxon>
        <taxon>Klebsiella/Raoultella group</taxon>
        <taxon>Klebsiella</taxon>
        <taxon>Klebsiella pneumoniae complex</taxon>
    </lineage>
</organism>
<dbReference type="AlphaFoldDB" id="A0A7H4MG78"/>
<dbReference type="Pfam" id="PF13091">
    <property type="entry name" value="PLDc_2"/>
    <property type="match status" value="1"/>
</dbReference>
<dbReference type="CDD" id="cd09110">
    <property type="entry name" value="PLDc_CLS_1"/>
    <property type="match status" value="1"/>
</dbReference>
<dbReference type="PANTHER" id="PTHR21248:SF23">
    <property type="entry name" value="CARDIOLIPIN SYNTHASE B"/>
    <property type="match status" value="1"/>
</dbReference>
<dbReference type="PROSITE" id="PS50035">
    <property type="entry name" value="PLD"/>
    <property type="match status" value="1"/>
</dbReference>
<sequence>MGWRLHAVLLKAARRGIQVEVLLDGYGSPDLSDEFVGELTAAGVIFRYYDPRPKLMGMRTNLFRRMHRKIVVIDDTTAFVGGINYSAEHMSDYGPEAKQDYAVQVEGPVVLDILQFELENLPNSETAAAGGAAVATSQRSTRLPARRRRCSSGATTRITATISNATT</sequence>
<dbReference type="InterPro" id="IPR001736">
    <property type="entry name" value="PLipase_D/transphosphatidylase"/>
</dbReference>
<dbReference type="InterPro" id="IPR025202">
    <property type="entry name" value="PLD-like_dom"/>
</dbReference>
<dbReference type="GO" id="GO:0008808">
    <property type="term" value="F:cardiolipin synthase activity"/>
    <property type="evidence" value="ECO:0007669"/>
    <property type="project" value="TreeGrafter"/>
</dbReference>
<evidence type="ECO:0000313" key="2">
    <source>
        <dbReference type="EMBL" id="STS89328.1"/>
    </source>
</evidence>
<accession>A0A7H4MG78</accession>
<comment type="caution">
    <text evidence="2">The sequence shown here is derived from an EMBL/GenBank/DDBJ whole genome shotgun (WGS) entry which is preliminary data.</text>
</comment>
<gene>
    <name evidence="2" type="primary">ybhO_2</name>
    <name evidence="2" type="ORF">NCTC9177_03208</name>
</gene>
<dbReference type="Gene3D" id="3.30.870.10">
    <property type="entry name" value="Endonuclease Chain A"/>
    <property type="match status" value="1"/>
</dbReference>
<dbReference type="PANTHER" id="PTHR21248">
    <property type="entry name" value="CARDIOLIPIN SYNTHASE"/>
    <property type="match status" value="1"/>
</dbReference>